<sequence length="141" mass="16329">MISTKKLIEFARKWRKKIRMPTISLCRDVIDDSSRDSITRKGHFVVYSDDHERFMLPLKYLKKGIIIELFKMAEEEFGSPSNGPLKLPCDAGYLQYVISLIKQNYLSEDVEKALLTSIESGHCSLSTYIHQENQPWLICSI</sequence>
<dbReference type="OrthoDB" id="1936278at2759"/>
<comment type="similarity">
    <text evidence="1">Belongs to the ARG7 family.</text>
</comment>
<reference evidence="5" key="1">
    <citation type="submission" date="2013-09" db="EMBL/GenBank/DDBJ databases">
        <title>Corchorus olitorius genome sequencing.</title>
        <authorList>
            <person name="Alam M."/>
            <person name="Haque M.S."/>
            <person name="Islam M.S."/>
            <person name="Emdad E.M."/>
            <person name="Islam M.M."/>
            <person name="Ahmed B."/>
            <person name="Halim A."/>
            <person name="Hossen Q.M.M."/>
            <person name="Hossain M.Z."/>
            <person name="Ahmed R."/>
            <person name="Khan M.M."/>
            <person name="Islam R."/>
            <person name="Rashid M.M."/>
            <person name="Khan S.A."/>
            <person name="Rahman M.S."/>
            <person name="Alam M."/>
            <person name="Yahiya A.S."/>
            <person name="Khan M.S."/>
            <person name="Azam M.S."/>
            <person name="Haque T."/>
            <person name="Lashkar M.Z.H."/>
            <person name="Akhand A.I."/>
            <person name="Morshed G."/>
            <person name="Roy S."/>
            <person name="Uddin K.S."/>
            <person name="Rabeya T."/>
            <person name="Hossain A.S."/>
            <person name="Chowdhury A."/>
            <person name="Snigdha A.R."/>
            <person name="Mortoza M.S."/>
            <person name="Matin S.A."/>
            <person name="Hoque S.M.E."/>
            <person name="Islam M.K."/>
            <person name="Roy D.K."/>
            <person name="Haider R."/>
            <person name="Moosa M.M."/>
            <person name="Elias S.M."/>
            <person name="Hasan A.M."/>
            <person name="Jahan S."/>
            <person name="Shafiuddin M."/>
            <person name="Mahmood N."/>
            <person name="Shommy N.S."/>
        </authorList>
    </citation>
    <scope>NUCLEOTIDE SEQUENCE [LARGE SCALE GENOMIC DNA]</scope>
    <source>
        <strain evidence="5">cv. O-4</strain>
    </source>
</reference>
<dbReference type="PANTHER" id="PTHR31175">
    <property type="entry name" value="AUXIN-RESPONSIVE FAMILY PROTEIN"/>
    <property type="match status" value="1"/>
</dbReference>
<dbReference type="EMBL" id="AWUE01016403">
    <property type="protein sequence ID" value="OMO91989.1"/>
    <property type="molecule type" value="Genomic_DNA"/>
</dbReference>
<evidence type="ECO:0000313" key="5">
    <source>
        <dbReference type="Proteomes" id="UP000187203"/>
    </source>
</evidence>
<dbReference type="Pfam" id="PF02519">
    <property type="entry name" value="Auxin_inducible"/>
    <property type="match status" value="1"/>
</dbReference>
<dbReference type="GO" id="GO:0009733">
    <property type="term" value="P:response to auxin"/>
    <property type="evidence" value="ECO:0007669"/>
    <property type="project" value="InterPro"/>
</dbReference>
<evidence type="ECO:0000256" key="3">
    <source>
        <dbReference type="ARBA" id="ARBA00022604"/>
    </source>
</evidence>
<evidence type="ECO:0000256" key="1">
    <source>
        <dbReference type="ARBA" id="ARBA00006974"/>
    </source>
</evidence>
<accession>A0A1R3JAX6</accession>
<dbReference type="AlphaFoldDB" id="A0A1R3JAX6"/>
<dbReference type="STRING" id="93759.A0A1R3JAX6"/>
<dbReference type="InterPro" id="IPR003676">
    <property type="entry name" value="SAUR_fam"/>
</dbReference>
<comment type="caution">
    <text evidence="4">The sequence shown here is derived from an EMBL/GenBank/DDBJ whole genome shotgun (WGS) entry which is preliminary data.</text>
</comment>
<name>A0A1R3JAX6_9ROSI</name>
<keyword evidence="5" id="KW-1185">Reference proteome</keyword>
<gene>
    <name evidence="4" type="ORF">COLO4_17979</name>
</gene>
<dbReference type="Proteomes" id="UP000187203">
    <property type="component" value="Unassembled WGS sequence"/>
</dbReference>
<organism evidence="4 5">
    <name type="scientific">Corchorus olitorius</name>
    <dbReference type="NCBI Taxonomy" id="93759"/>
    <lineage>
        <taxon>Eukaryota</taxon>
        <taxon>Viridiplantae</taxon>
        <taxon>Streptophyta</taxon>
        <taxon>Embryophyta</taxon>
        <taxon>Tracheophyta</taxon>
        <taxon>Spermatophyta</taxon>
        <taxon>Magnoliopsida</taxon>
        <taxon>eudicotyledons</taxon>
        <taxon>Gunneridae</taxon>
        <taxon>Pentapetalae</taxon>
        <taxon>rosids</taxon>
        <taxon>malvids</taxon>
        <taxon>Malvales</taxon>
        <taxon>Malvaceae</taxon>
        <taxon>Grewioideae</taxon>
        <taxon>Apeibeae</taxon>
        <taxon>Corchorus</taxon>
    </lineage>
</organism>
<protein>
    <submittedName>
        <fullName evidence="4">Auxin responsive SAUR protein</fullName>
    </submittedName>
</protein>
<evidence type="ECO:0000313" key="4">
    <source>
        <dbReference type="EMBL" id="OMO91989.1"/>
    </source>
</evidence>
<evidence type="ECO:0000256" key="2">
    <source>
        <dbReference type="ARBA" id="ARBA00022473"/>
    </source>
</evidence>
<dbReference type="PANTHER" id="PTHR31175:SF119">
    <property type="entry name" value="CALMODULIN BINDING PROTEIN"/>
    <property type="match status" value="1"/>
</dbReference>
<keyword evidence="2" id="KW-0217">Developmental protein</keyword>
<keyword evidence="3" id="KW-0341">Growth regulation</keyword>
<proteinExistence type="inferred from homology"/>